<gene>
    <name evidence="1" type="ORF">Ac3_070</name>
</gene>
<accession>A0A345AUQ6</accession>
<sequence length="58" mass="6719">MSKSKQYLQELVNSIQDLLDEAERVSIEERLDFSITSNNGYGVIEQVWHNSNWSNSES</sequence>
<evidence type="ECO:0000313" key="1">
    <source>
        <dbReference type="EMBL" id="AXF40639.1"/>
    </source>
</evidence>
<name>A0A345AUQ6_9CAUD</name>
<reference evidence="2" key="1">
    <citation type="submission" date="2018-06" db="EMBL/GenBank/DDBJ databases">
        <title>Whole genome analysis of phage vB_ApiM_fHyAci03 infecting Acinetobacter pittii.</title>
        <authorList>
            <person name="Kiljunen S."/>
            <person name="Wicklund A."/>
            <person name="Skurnik M."/>
        </authorList>
    </citation>
    <scope>NUCLEOTIDE SEQUENCE [LARGE SCALE GENOMIC DNA]</scope>
</reference>
<protein>
    <submittedName>
        <fullName evidence="1">Uncharacterized protein</fullName>
    </submittedName>
</protein>
<evidence type="ECO:0000313" key="2">
    <source>
        <dbReference type="Proteomes" id="UP000255697"/>
    </source>
</evidence>
<organism evidence="1 2">
    <name type="scientific">Acinetobacter phage vB_ApiM_fHyAci03</name>
    <dbReference type="NCBI Taxonomy" id="2269366"/>
    <lineage>
        <taxon>Viruses</taxon>
        <taxon>Duplodnaviria</taxon>
        <taxon>Heunggongvirae</taxon>
        <taxon>Uroviricota</taxon>
        <taxon>Caudoviricetes</taxon>
        <taxon>Pantevenvirales</taxon>
        <taxon>Straboviridae</taxon>
        <taxon>Twarogvirinae</taxon>
        <taxon>Lazarusvirus</taxon>
        <taxon>Lazarusvirus fhyacithree</taxon>
    </lineage>
</organism>
<dbReference type="EMBL" id="MH460829">
    <property type="protein sequence ID" value="AXF40639.1"/>
    <property type="molecule type" value="Genomic_DNA"/>
</dbReference>
<proteinExistence type="predicted"/>
<dbReference type="Proteomes" id="UP000255697">
    <property type="component" value="Segment"/>
</dbReference>
<keyword evidence="2" id="KW-1185">Reference proteome</keyword>